<dbReference type="InterPro" id="IPR029061">
    <property type="entry name" value="THDP-binding"/>
</dbReference>
<protein>
    <submittedName>
        <fullName evidence="5">Transketolase</fullName>
    </submittedName>
</protein>
<dbReference type="Pfam" id="PF00456">
    <property type="entry name" value="Transketolase_N"/>
    <property type="match status" value="1"/>
</dbReference>
<name>A0A1G1XQK1_9BACT</name>
<keyword evidence="3" id="KW-0786">Thiamine pyrophosphate</keyword>
<comment type="caution">
    <text evidence="5">The sequence shown here is derived from an EMBL/GenBank/DDBJ whole genome shotgun (WGS) entry which is preliminary data.</text>
</comment>
<evidence type="ECO:0000256" key="2">
    <source>
        <dbReference type="ARBA" id="ARBA00007131"/>
    </source>
</evidence>
<dbReference type="Proteomes" id="UP000176498">
    <property type="component" value="Unassembled WGS sequence"/>
</dbReference>
<evidence type="ECO:0000313" key="5">
    <source>
        <dbReference type="EMBL" id="OGY42292.1"/>
    </source>
</evidence>
<proteinExistence type="inferred from homology"/>
<evidence type="ECO:0000259" key="4">
    <source>
        <dbReference type="Pfam" id="PF00456"/>
    </source>
</evidence>
<dbReference type="AlphaFoldDB" id="A0A1G1XQK1"/>
<evidence type="ECO:0000256" key="3">
    <source>
        <dbReference type="ARBA" id="ARBA00023052"/>
    </source>
</evidence>
<evidence type="ECO:0000256" key="1">
    <source>
        <dbReference type="ARBA" id="ARBA00001964"/>
    </source>
</evidence>
<feature type="domain" description="Transketolase N-terminal" evidence="4">
    <location>
        <begin position="9"/>
        <end position="255"/>
    </location>
</feature>
<feature type="non-terminal residue" evidence="5">
    <location>
        <position position="259"/>
    </location>
</feature>
<dbReference type="PANTHER" id="PTHR47514">
    <property type="entry name" value="TRANSKETOLASE N-TERMINAL SECTION-RELATED"/>
    <property type="match status" value="1"/>
</dbReference>
<evidence type="ECO:0000313" key="6">
    <source>
        <dbReference type="Proteomes" id="UP000176498"/>
    </source>
</evidence>
<sequence length="259" mass="28940">MNYSIQKLKKMANTLRQDVIKMLSEAGSGHSAGSLGMADVFSALYFKILNHKPKKPNWPNRDRLVLSCGHIVPIRYAAMARSGYFSIKELKTLRKLGSRLQGHPSYIDLPGLECSSGPLGQGVSVAVGKALAGKMNRKKYFVYCITSDGEHDEGQTWEAIMTAAKYKLDNLIFILDSNKIQIDGYTKDIMPLEALKAKYEAFNWFVIETDGNDMDKIIKALEIVKRAKGQPKVIIAKTVPGKGVNFMENKWEWHGKVPS</sequence>
<dbReference type="CDD" id="cd02012">
    <property type="entry name" value="TPP_TK"/>
    <property type="match status" value="1"/>
</dbReference>
<dbReference type="InterPro" id="IPR005474">
    <property type="entry name" value="Transketolase_N"/>
</dbReference>
<accession>A0A1G1XQK1</accession>
<organism evidence="5 6">
    <name type="scientific">Candidatus Buchananbacteria bacterium RBG_13_36_9</name>
    <dbReference type="NCBI Taxonomy" id="1797530"/>
    <lineage>
        <taxon>Bacteria</taxon>
        <taxon>Candidatus Buchananiibacteriota</taxon>
    </lineage>
</organism>
<reference evidence="5 6" key="1">
    <citation type="journal article" date="2016" name="Nat. Commun.">
        <title>Thousands of microbial genomes shed light on interconnected biogeochemical processes in an aquifer system.</title>
        <authorList>
            <person name="Anantharaman K."/>
            <person name="Brown C.T."/>
            <person name="Hug L.A."/>
            <person name="Sharon I."/>
            <person name="Castelle C.J."/>
            <person name="Probst A.J."/>
            <person name="Thomas B.C."/>
            <person name="Singh A."/>
            <person name="Wilkins M.J."/>
            <person name="Karaoz U."/>
            <person name="Brodie E.L."/>
            <person name="Williams K.H."/>
            <person name="Hubbard S.S."/>
            <person name="Banfield J.F."/>
        </authorList>
    </citation>
    <scope>NUCLEOTIDE SEQUENCE [LARGE SCALE GENOMIC DNA]</scope>
</reference>
<dbReference type="PANTHER" id="PTHR47514:SF1">
    <property type="entry name" value="TRANSKETOLASE N-TERMINAL SECTION-RELATED"/>
    <property type="match status" value="1"/>
</dbReference>
<dbReference type="SUPFAM" id="SSF52518">
    <property type="entry name" value="Thiamin diphosphate-binding fold (THDP-binding)"/>
    <property type="match status" value="1"/>
</dbReference>
<comment type="similarity">
    <text evidence="2">Belongs to the transketolase family.</text>
</comment>
<gene>
    <name evidence="5" type="ORF">A2Y82_04840</name>
</gene>
<dbReference type="EMBL" id="MHHZ01000005">
    <property type="protein sequence ID" value="OGY42292.1"/>
    <property type="molecule type" value="Genomic_DNA"/>
</dbReference>
<dbReference type="Gene3D" id="3.40.50.970">
    <property type="match status" value="1"/>
</dbReference>
<comment type="cofactor">
    <cofactor evidence="1">
        <name>thiamine diphosphate</name>
        <dbReference type="ChEBI" id="CHEBI:58937"/>
    </cofactor>
</comment>